<evidence type="ECO:0000256" key="5">
    <source>
        <dbReference type="ARBA" id="ARBA00023139"/>
    </source>
</evidence>
<evidence type="ECO:0000256" key="4">
    <source>
        <dbReference type="ARBA" id="ARBA00023136"/>
    </source>
</evidence>
<keyword evidence="6" id="KW-0998">Cell outer membrane</keyword>
<evidence type="ECO:0000313" key="8">
    <source>
        <dbReference type="EMBL" id="QSX35379.1"/>
    </source>
</evidence>
<dbReference type="Gene3D" id="1.25.40.10">
    <property type="entry name" value="Tetratricopeptide repeat domain"/>
    <property type="match status" value="1"/>
</dbReference>
<evidence type="ECO:0000256" key="2">
    <source>
        <dbReference type="ARBA" id="ARBA00022960"/>
    </source>
</evidence>
<dbReference type="PANTHER" id="PTHR38038">
    <property type="entry name" value="PENICILLIN-BINDING PROTEIN ACTIVATOR LPOA"/>
    <property type="match status" value="1"/>
</dbReference>
<dbReference type="InterPro" id="IPR028082">
    <property type="entry name" value="Peripla_BP_I"/>
</dbReference>
<keyword evidence="7" id="KW-0449">Lipoprotein</keyword>
<dbReference type="InterPro" id="IPR007443">
    <property type="entry name" value="LpoA"/>
</dbReference>
<keyword evidence="3" id="KW-0573">Peptidoglycan synthesis</keyword>
<protein>
    <submittedName>
        <fullName evidence="8">Penicillin-binding protein activator</fullName>
    </submittedName>
</protein>
<keyword evidence="9" id="KW-1185">Reference proteome</keyword>
<sequence>MAALWGCGSQPTPQVAKPVQVNTGSLASVQQAPSFYLDAASKTTDGESRQRLLLQAAHAYLNTNQIKAAAEILTSLKGKLVAKDELLAEHVFLQAKVFEHKQMLADALATLQYQSSWRLADWQWRNYYQMRASIYAKTKRTVEQVRELCQLSRYLSDAEVQNLNSTIWNSLNSLQEDTLEYYVAKGGEPVYLGWLRLAYLAKHYAVDPSSLVSQLGHWQSSNPSHPAAMTLPEDLQHALSTKPYHPQHIAVLLPLSGERANVAVPLKQGLIASYLDEPDADVELRFYDTANGAATAYQTAVSEGADFIIGPLLQNEVEQVSQLFAQPAVATLAANGTTAPVATNAPVINKRPPELFLNNADQLTGAADQFYFALSPVQEAADAAQRMYQDGIELPLLLASNDNIGRRMAESFSLTWQKLTDKPAEIHYYDNEKMRETVQQALGVDQSEARIDEIKKLLSNQIKADFRSRRDIDAIYMISSAHDLTLLKPFIDVNFSVFAEPAKLYTSSRARQDDSRQAVQELNNITISDIPWLMQATGNSSNLAALWPTWGNPQKRLYAMGYDSLQLVNKLAQMRAFPGYQFSGRTGLLSVDKDGVINRQLKWGYYRHGILQQN</sequence>
<evidence type="ECO:0000313" key="9">
    <source>
        <dbReference type="Proteomes" id="UP000662770"/>
    </source>
</evidence>
<proteinExistence type="predicted"/>
<evidence type="ECO:0000256" key="1">
    <source>
        <dbReference type="ARBA" id="ARBA00022729"/>
    </source>
</evidence>
<keyword evidence="1" id="KW-0732">Signal</keyword>
<evidence type="ECO:0000256" key="3">
    <source>
        <dbReference type="ARBA" id="ARBA00022984"/>
    </source>
</evidence>
<keyword evidence="4" id="KW-0472">Membrane</keyword>
<dbReference type="PANTHER" id="PTHR38038:SF1">
    <property type="entry name" value="PENICILLIN-BINDING PROTEIN ACTIVATOR LPOA"/>
    <property type="match status" value="1"/>
</dbReference>
<evidence type="ECO:0000256" key="7">
    <source>
        <dbReference type="ARBA" id="ARBA00023288"/>
    </source>
</evidence>
<dbReference type="Pfam" id="PF04348">
    <property type="entry name" value="LppC"/>
    <property type="match status" value="2"/>
</dbReference>
<organism evidence="8 9">
    <name type="scientific">Shewanella avicenniae</name>
    <dbReference type="NCBI Taxonomy" id="2814294"/>
    <lineage>
        <taxon>Bacteria</taxon>
        <taxon>Pseudomonadati</taxon>
        <taxon>Pseudomonadota</taxon>
        <taxon>Gammaproteobacteria</taxon>
        <taxon>Alteromonadales</taxon>
        <taxon>Shewanellaceae</taxon>
        <taxon>Shewanella</taxon>
    </lineage>
</organism>
<dbReference type="Gene3D" id="3.40.50.2300">
    <property type="match status" value="2"/>
</dbReference>
<dbReference type="Gene3D" id="1.25.40.650">
    <property type="match status" value="1"/>
</dbReference>
<dbReference type="EMBL" id="CP071503">
    <property type="protein sequence ID" value="QSX35379.1"/>
    <property type="molecule type" value="Genomic_DNA"/>
</dbReference>
<dbReference type="CDD" id="cd06339">
    <property type="entry name" value="PBP1_YraM_LppC_lipoprotein-like"/>
    <property type="match status" value="1"/>
</dbReference>
<dbReference type="SUPFAM" id="SSF53822">
    <property type="entry name" value="Periplasmic binding protein-like I"/>
    <property type="match status" value="1"/>
</dbReference>
<evidence type="ECO:0000256" key="6">
    <source>
        <dbReference type="ARBA" id="ARBA00023237"/>
    </source>
</evidence>
<name>A0ABX7QVC8_9GAMM</name>
<dbReference type="Proteomes" id="UP000662770">
    <property type="component" value="Chromosome"/>
</dbReference>
<dbReference type="InterPro" id="IPR011990">
    <property type="entry name" value="TPR-like_helical_dom_sf"/>
</dbReference>
<reference evidence="8 9" key="1">
    <citation type="submission" date="2021-03" db="EMBL/GenBank/DDBJ databases">
        <title>Novel species identification of genus Shewanella.</title>
        <authorList>
            <person name="Liu G."/>
            <person name="Zhang Q."/>
        </authorList>
    </citation>
    <scope>NUCLEOTIDE SEQUENCE [LARGE SCALE GENOMIC DNA]</scope>
    <source>
        <strain evidence="8 9">FJAT-51800</strain>
    </source>
</reference>
<accession>A0ABX7QVC8</accession>
<keyword evidence="5" id="KW-0564">Palmitate</keyword>
<keyword evidence="2" id="KW-0133">Cell shape</keyword>
<gene>
    <name evidence="8" type="ORF">JYB87_01990</name>
</gene>